<dbReference type="Gene3D" id="1.50.10.10">
    <property type="match status" value="1"/>
</dbReference>
<dbReference type="GO" id="GO:0005789">
    <property type="term" value="C:endoplasmic reticulum membrane"/>
    <property type="evidence" value="ECO:0007669"/>
    <property type="project" value="TreeGrafter"/>
</dbReference>
<dbReference type="SUPFAM" id="SSF48208">
    <property type="entry name" value="Six-hairpin glycosidases"/>
    <property type="match status" value="1"/>
</dbReference>
<name>A0A392N523_9FABA</name>
<dbReference type="PANTHER" id="PTHR10412">
    <property type="entry name" value="MANNOSYL-OLIGOSACCHARIDE GLUCOSIDASE"/>
    <property type="match status" value="1"/>
</dbReference>
<dbReference type="AlphaFoldDB" id="A0A392N523"/>
<accession>A0A392N523</accession>
<proteinExistence type="predicted"/>
<feature type="domain" description="Glycosyl hydrolase family 63 C-terminal" evidence="1">
    <location>
        <begin position="18"/>
        <end position="129"/>
    </location>
</feature>
<dbReference type="EMBL" id="LXQA010026904">
    <property type="protein sequence ID" value="MCH94265.1"/>
    <property type="molecule type" value="Genomic_DNA"/>
</dbReference>
<sequence>MESMLGGSKFFIILVDFQVDSESISVGKAAIGSLLGGIGYFYGQSKIALSRTLNFREHVDYVSYWPAELYTAVPSRSFFPRGFLWDEGFHQLLIWRWDIRISLDIIGHWLDLMNIDGWIPREQILGTEAL</sequence>
<protein>
    <submittedName>
        <fullName evidence="2">Mannosyl-oligosaccharide glucosidase GCS1-like</fullName>
    </submittedName>
</protein>
<gene>
    <name evidence="2" type="ORF">A2U01_0015222</name>
</gene>
<dbReference type="InterPro" id="IPR012341">
    <property type="entry name" value="6hp_glycosidase-like_sf"/>
</dbReference>
<dbReference type="GO" id="GO:0009311">
    <property type="term" value="P:oligosaccharide metabolic process"/>
    <property type="evidence" value="ECO:0007669"/>
    <property type="project" value="InterPro"/>
</dbReference>
<dbReference type="PANTHER" id="PTHR10412:SF20">
    <property type="entry name" value="MANNOSYL-OLIGOSACCHARIDE GLUCOSIDASE GCS1"/>
    <property type="match status" value="1"/>
</dbReference>
<dbReference type="GO" id="GO:0006487">
    <property type="term" value="P:protein N-linked glycosylation"/>
    <property type="evidence" value="ECO:0007669"/>
    <property type="project" value="TreeGrafter"/>
</dbReference>
<evidence type="ECO:0000259" key="1">
    <source>
        <dbReference type="Pfam" id="PF03200"/>
    </source>
</evidence>
<dbReference type="InterPro" id="IPR004888">
    <property type="entry name" value="Glycoside_hydrolase_63"/>
</dbReference>
<dbReference type="GO" id="GO:0004573">
    <property type="term" value="F:Glc3Man9GlcNAc2 oligosaccharide glucosidase activity"/>
    <property type="evidence" value="ECO:0007669"/>
    <property type="project" value="InterPro"/>
</dbReference>
<organism evidence="2 3">
    <name type="scientific">Trifolium medium</name>
    <dbReference type="NCBI Taxonomy" id="97028"/>
    <lineage>
        <taxon>Eukaryota</taxon>
        <taxon>Viridiplantae</taxon>
        <taxon>Streptophyta</taxon>
        <taxon>Embryophyta</taxon>
        <taxon>Tracheophyta</taxon>
        <taxon>Spermatophyta</taxon>
        <taxon>Magnoliopsida</taxon>
        <taxon>eudicotyledons</taxon>
        <taxon>Gunneridae</taxon>
        <taxon>Pentapetalae</taxon>
        <taxon>rosids</taxon>
        <taxon>fabids</taxon>
        <taxon>Fabales</taxon>
        <taxon>Fabaceae</taxon>
        <taxon>Papilionoideae</taxon>
        <taxon>50 kb inversion clade</taxon>
        <taxon>NPAAA clade</taxon>
        <taxon>Hologalegina</taxon>
        <taxon>IRL clade</taxon>
        <taxon>Trifolieae</taxon>
        <taxon>Trifolium</taxon>
    </lineage>
</organism>
<evidence type="ECO:0000313" key="3">
    <source>
        <dbReference type="Proteomes" id="UP000265520"/>
    </source>
</evidence>
<dbReference type="Proteomes" id="UP000265520">
    <property type="component" value="Unassembled WGS sequence"/>
</dbReference>
<dbReference type="InterPro" id="IPR031335">
    <property type="entry name" value="Glyco_hydro_63_C"/>
</dbReference>
<reference evidence="2 3" key="1">
    <citation type="journal article" date="2018" name="Front. Plant Sci.">
        <title>Red Clover (Trifolium pratense) and Zigzag Clover (T. medium) - A Picture of Genomic Similarities and Differences.</title>
        <authorList>
            <person name="Dluhosova J."/>
            <person name="Istvanek J."/>
            <person name="Nedelnik J."/>
            <person name="Repkova J."/>
        </authorList>
    </citation>
    <scope>NUCLEOTIDE SEQUENCE [LARGE SCALE GENOMIC DNA]</scope>
    <source>
        <strain evidence="3">cv. 10/8</strain>
        <tissue evidence="2">Leaf</tissue>
    </source>
</reference>
<comment type="caution">
    <text evidence="2">The sequence shown here is derived from an EMBL/GenBank/DDBJ whole genome shotgun (WGS) entry which is preliminary data.</text>
</comment>
<evidence type="ECO:0000313" key="2">
    <source>
        <dbReference type="EMBL" id="MCH94265.1"/>
    </source>
</evidence>
<dbReference type="InterPro" id="IPR008928">
    <property type="entry name" value="6-hairpin_glycosidase_sf"/>
</dbReference>
<dbReference type="Pfam" id="PF03200">
    <property type="entry name" value="Glyco_hydro_63"/>
    <property type="match status" value="1"/>
</dbReference>
<keyword evidence="3" id="KW-1185">Reference proteome</keyword>
<feature type="non-terminal residue" evidence="2">
    <location>
        <position position="130"/>
    </location>
</feature>